<dbReference type="AlphaFoldDB" id="A0A518EWQ3"/>
<gene>
    <name evidence="1" type="ORF">Poly30_40740</name>
</gene>
<dbReference type="PANTHER" id="PTHR36220">
    <property type="entry name" value="UNNAMED PRODUCT"/>
    <property type="match status" value="1"/>
</dbReference>
<organism evidence="1 2">
    <name type="scientific">Saltatorellus ferox</name>
    <dbReference type="NCBI Taxonomy" id="2528018"/>
    <lineage>
        <taxon>Bacteria</taxon>
        <taxon>Pseudomonadati</taxon>
        <taxon>Planctomycetota</taxon>
        <taxon>Planctomycetia</taxon>
        <taxon>Planctomycetia incertae sedis</taxon>
        <taxon>Saltatorellus</taxon>
    </lineage>
</organism>
<dbReference type="EMBL" id="CP036434">
    <property type="protein sequence ID" value="QDV08526.1"/>
    <property type="molecule type" value="Genomic_DNA"/>
</dbReference>
<keyword evidence="2" id="KW-1185">Reference proteome</keyword>
<evidence type="ECO:0008006" key="3">
    <source>
        <dbReference type="Google" id="ProtNLM"/>
    </source>
</evidence>
<dbReference type="OrthoDB" id="291134at2"/>
<protein>
    <recommendedName>
        <fullName evidence="3">Cortical protein marker for cell polarity</fullName>
    </recommendedName>
</protein>
<dbReference type="Proteomes" id="UP000320390">
    <property type="component" value="Chromosome"/>
</dbReference>
<dbReference type="InterPro" id="IPR013517">
    <property type="entry name" value="FG-GAP"/>
</dbReference>
<evidence type="ECO:0000313" key="1">
    <source>
        <dbReference type="EMBL" id="QDV08526.1"/>
    </source>
</evidence>
<dbReference type="PANTHER" id="PTHR36220:SF1">
    <property type="entry name" value="GAMMA TUBULIN COMPLEX COMPONENT C-TERMINAL DOMAIN-CONTAINING PROTEIN"/>
    <property type="match status" value="1"/>
</dbReference>
<evidence type="ECO:0000313" key="2">
    <source>
        <dbReference type="Proteomes" id="UP000320390"/>
    </source>
</evidence>
<proteinExistence type="predicted"/>
<sequence length="535" mass="57100">MLLPHLFFALASVLSPSGDLYPDEVLTDNANPTAGDGIGLTVHLDGDWLYVQKYLESIPGFVHCGSVMIYQRGSAGWELRQELTPPRTWAGYPWLYGSSILTLDDYLFVGAPLLSSPNFADGGILIYKRGPQGYELIQFIFDFPGRTASANLGFDLHIHDGDLYSATPAHRYGSRQTGGFVSFELVGTQWTHKETFQFTGANDYRVGRGMAFDQNRMILNHGQEAVVLEEVNGTWSEIQRFGRAVDHTSKAVVADDQGMVIFGDLNDGFGPSRGAVRIFHWDGSQYLWSESLQANDFVPFGTVGDRFGTSLSLSGNRLLIGAPGASINATQVDGGAYLFEDGPNGWQQVIHYHPPMGSIQTGTSAGIDVALDEGVVIAGAYKHDVAGVPGVGATFVYELPFGAPVCSGVPNSQGVPGLLSVYGYIYASAGSLRLECEQLPPNSFAILLAGSTPGFVGSPGNSSGNLCISGTAARLGTTQALPSGHAEMVIQTATFPTSIGGPIDPGDTFVFQAWYRDMGGAGASNFTEAKTVTFR</sequence>
<accession>A0A518EWQ3</accession>
<dbReference type="Pfam" id="PF14312">
    <property type="entry name" value="FG-GAP_2"/>
    <property type="match status" value="1"/>
</dbReference>
<name>A0A518EWQ3_9BACT</name>
<dbReference type="RefSeq" id="WP_145201348.1">
    <property type="nucleotide sequence ID" value="NZ_CP036434.1"/>
</dbReference>
<reference evidence="1 2" key="1">
    <citation type="submission" date="2019-02" db="EMBL/GenBank/DDBJ databases">
        <title>Deep-cultivation of Planctomycetes and their phenomic and genomic characterization uncovers novel biology.</title>
        <authorList>
            <person name="Wiegand S."/>
            <person name="Jogler M."/>
            <person name="Boedeker C."/>
            <person name="Pinto D."/>
            <person name="Vollmers J."/>
            <person name="Rivas-Marin E."/>
            <person name="Kohn T."/>
            <person name="Peeters S.H."/>
            <person name="Heuer A."/>
            <person name="Rast P."/>
            <person name="Oberbeckmann S."/>
            <person name="Bunk B."/>
            <person name="Jeske O."/>
            <person name="Meyerdierks A."/>
            <person name="Storesund J.E."/>
            <person name="Kallscheuer N."/>
            <person name="Luecker S."/>
            <person name="Lage O.M."/>
            <person name="Pohl T."/>
            <person name="Merkel B.J."/>
            <person name="Hornburger P."/>
            <person name="Mueller R.-W."/>
            <person name="Bruemmer F."/>
            <person name="Labrenz M."/>
            <person name="Spormann A.M."/>
            <person name="Op den Camp H."/>
            <person name="Overmann J."/>
            <person name="Amann R."/>
            <person name="Jetten M.S.M."/>
            <person name="Mascher T."/>
            <person name="Medema M.H."/>
            <person name="Devos D.P."/>
            <person name="Kaster A.-K."/>
            <person name="Ovreas L."/>
            <person name="Rohde M."/>
            <person name="Galperin M.Y."/>
            <person name="Jogler C."/>
        </authorList>
    </citation>
    <scope>NUCLEOTIDE SEQUENCE [LARGE SCALE GENOMIC DNA]</scope>
    <source>
        <strain evidence="1 2">Poly30</strain>
    </source>
</reference>